<proteinExistence type="predicted"/>
<keyword evidence="2" id="KW-1185">Reference proteome</keyword>
<comment type="caution">
    <text evidence="1">The sequence shown here is derived from an EMBL/GenBank/DDBJ whole genome shotgun (WGS) entry which is preliminary data.</text>
</comment>
<sequence length="525" mass="58741">MDKILRSSSPYVNTAVMDEFLNVTEKSAKARKIFWYLLGNSVVSCILLYDTLQVCPDYSFWVRVLGCNTYCWICLNTLFHVYLYYQATASLNPVAITPSEKSLLGVSDADTHFKISTPLRSSSPVSSTSGSATPINLSAVSWLSTGSGSSPGFNSNMTMSAASWEYLPNISRCASFSKGSQDNSQLAPKLFDLNNFSNSSIGLIDNEDSLSRYLSEFEEYEKSFEQSTNALWKNSSGRFKVESPILKSCNYLYSTPSPVQKTGSSGDTPDELVNSSALKNPLDVWGRFGVDRTLLTQWNSNLRRWISETVLERIVREIDALDQTFQRSGLADIKMGGVGLERLKKTVQMAQVSQNMPTFPLLVRFLELSSNQEYLVTRIRELAKGGCMSEFRWNGGGKLHGKDWDEHLPTDAALVMYLLATYLDTQLPPLPHNPEGQPFTSEYLIKAPNKVPPGKNSPIIQEVQVNPPHFVIFVSGKKKDIGKGRNNFFHTLLLFLYEMNEREHGMLGRVNMGPSGINILWVIDR</sequence>
<gene>
    <name evidence="1" type="ORF">R5R35_002709</name>
</gene>
<dbReference type="AlphaFoldDB" id="A0AAN9WK82"/>
<accession>A0AAN9WK82</accession>
<evidence type="ECO:0000313" key="1">
    <source>
        <dbReference type="EMBL" id="KAK7872724.1"/>
    </source>
</evidence>
<organism evidence="1 2">
    <name type="scientific">Gryllus longicercus</name>
    <dbReference type="NCBI Taxonomy" id="2509291"/>
    <lineage>
        <taxon>Eukaryota</taxon>
        <taxon>Metazoa</taxon>
        <taxon>Ecdysozoa</taxon>
        <taxon>Arthropoda</taxon>
        <taxon>Hexapoda</taxon>
        <taxon>Insecta</taxon>
        <taxon>Pterygota</taxon>
        <taxon>Neoptera</taxon>
        <taxon>Polyneoptera</taxon>
        <taxon>Orthoptera</taxon>
        <taxon>Ensifera</taxon>
        <taxon>Gryllidea</taxon>
        <taxon>Grylloidea</taxon>
        <taxon>Gryllidae</taxon>
        <taxon>Gryllinae</taxon>
        <taxon>Gryllus</taxon>
    </lineage>
</organism>
<dbReference type="PANTHER" id="PTHR21780:SF0">
    <property type="entry name" value="TRANSMEMBRANE PROTEIN 209"/>
    <property type="match status" value="1"/>
</dbReference>
<evidence type="ECO:0000313" key="2">
    <source>
        <dbReference type="Proteomes" id="UP001378592"/>
    </source>
</evidence>
<dbReference type="Pfam" id="PF09786">
    <property type="entry name" value="CytochromB561_N"/>
    <property type="match status" value="1"/>
</dbReference>
<reference evidence="1 2" key="1">
    <citation type="submission" date="2024-03" db="EMBL/GenBank/DDBJ databases">
        <title>The genome assembly and annotation of the cricket Gryllus longicercus Weissman &amp; Gray.</title>
        <authorList>
            <person name="Szrajer S."/>
            <person name="Gray D."/>
            <person name="Ylla G."/>
        </authorList>
    </citation>
    <scope>NUCLEOTIDE SEQUENCE [LARGE SCALE GENOMIC DNA]</scope>
    <source>
        <strain evidence="1">DAG 2021-001</strain>
        <tissue evidence="1">Whole body minus gut</tissue>
    </source>
</reference>
<dbReference type="GO" id="GO:0016020">
    <property type="term" value="C:membrane"/>
    <property type="evidence" value="ECO:0007669"/>
    <property type="project" value="TreeGrafter"/>
</dbReference>
<protein>
    <recommendedName>
        <fullName evidence="3">Transmembrane protein 209</fullName>
    </recommendedName>
</protein>
<dbReference type="EMBL" id="JAZDUA010000021">
    <property type="protein sequence ID" value="KAK7872724.1"/>
    <property type="molecule type" value="Genomic_DNA"/>
</dbReference>
<dbReference type="PANTHER" id="PTHR21780">
    <property type="entry name" value="TRANSMEMBRANE PROTEIN 209"/>
    <property type="match status" value="1"/>
</dbReference>
<name>A0AAN9WK82_9ORTH</name>
<dbReference type="InterPro" id="IPR019176">
    <property type="entry name" value="Cytochrome_B561-rel"/>
</dbReference>
<dbReference type="Proteomes" id="UP001378592">
    <property type="component" value="Unassembled WGS sequence"/>
</dbReference>
<evidence type="ECO:0008006" key="3">
    <source>
        <dbReference type="Google" id="ProtNLM"/>
    </source>
</evidence>